<sequence>MRGVKQVKQSRVIEIMKHFKILLCLFLTLITFGGYAQEAKTAKYSLFNPVPKKQMREMATDRPGITETPITVDAGHFQYETAILSYGIQREEGVKTKSYTINALDFHIGLTNSTALQLILDAYQIEHQTERSTGQRTRTEGIGDLTFRLKQNLAGNDQGNFSIALLPYMTLPTAQHSENRKVEAGILLPMELKLPAAWTLGVQIELDRLKDKDKNALHTEILQAISLSHAVIKDLDGIAETYQTYEFKKHQWTNYVNAALQYSVNSNCKFDAGINYGIQHDAQRNFFFGLAYRL</sequence>
<comment type="caution">
    <text evidence="1">The sequence shown here is derived from an EMBL/GenBank/DDBJ whole genome shotgun (WGS) entry which is preliminary data.</text>
</comment>
<keyword evidence="2" id="KW-1185">Reference proteome</keyword>
<dbReference type="Proteomes" id="UP000651668">
    <property type="component" value="Unassembled WGS sequence"/>
</dbReference>
<evidence type="ECO:0000313" key="1">
    <source>
        <dbReference type="EMBL" id="GGC68474.1"/>
    </source>
</evidence>
<dbReference type="Pfam" id="PF13557">
    <property type="entry name" value="Phenol_MetA_deg"/>
    <property type="match status" value="1"/>
</dbReference>
<reference evidence="1" key="1">
    <citation type="journal article" date="2014" name="Int. J. Syst. Evol. Microbiol.">
        <title>Complete genome sequence of Corynebacterium casei LMG S-19264T (=DSM 44701T), isolated from a smear-ripened cheese.</title>
        <authorList>
            <consortium name="US DOE Joint Genome Institute (JGI-PGF)"/>
            <person name="Walter F."/>
            <person name="Albersmeier A."/>
            <person name="Kalinowski J."/>
            <person name="Ruckert C."/>
        </authorList>
    </citation>
    <scope>NUCLEOTIDE SEQUENCE</scope>
    <source>
        <strain evidence="1">CGMCC 1.15343</strain>
    </source>
</reference>
<protein>
    <recommendedName>
        <fullName evidence="3">MetA-pathway of phenol degradation</fullName>
    </recommendedName>
</protein>
<dbReference type="EMBL" id="BMIL01000007">
    <property type="protein sequence ID" value="GGC68474.1"/>
    <property type="molecule type" value="Genomic_DNA"/>
</dbReference>
<name>A0A916UD70_9SPHI</name>
<evidence type="ECO:0008006" key="3">
    <source>
        <dbReference type="Google" id="ProtNLM"/>
    </source>
</evidence>
<reference evidence="1" key="2">
    <citation type="submission" date="2020-09" db="EMBL/GenBank/DDBJ databases">
        <authorList>
            <person name="Sun Q."/>
            <person name="Zhou Y."/>
        </authorList>
    </citation>
    <scope>NUCLEOTIDE SEQUENCE</scope>
    <source>
        <strain evidence="1">CGMCC 1.15343</strain>
    </source>
</reference>
<evidence type="ECO:0000313" key="2">
    <source>
        <dbReference type="Proteomes" id="UP000651668"/>
    </source>
</evidence>
<proteinExistence type="predicted"/>
<gene>
    <name evidence="1" type="ORF">GCM10011387_22360</name>
</gene>
<accession>A0A916UD70</accession>
<organism evidence="1 2">
    <name type="scientific">Pedobacter quisquiliarum</name>
    <dbReference type="NCBI Taxonomy" id="1834438"/>
    <lineage>
        <taxon>Bacteria</taxon>
        <taxon>Pseudomonadati</taxon>
        <taxon>Bacteroidota</taxon>
        <taxon>Sphingobacteriia</taxon>
        <taxon>Sphingobacteriales</taxon>
        <taxon>Sphingobacteriaceae</taxon>
        <taxon>Pedobacter</taxon>
    </lineage>
</organism>
<dbReference type="AlphaFoldDB" id="A0A916UD70"/>
<dbReference type="InterPro" id="IPR025737">
    <property type="entry name" value="FApF"/>
</dbReference>